<evidence type="ECO:0000313" key="9">
    <source>
        <dbReference type="Proteomes" id="UP000237846"/>
    </source>
</evidence>
<dbReference type="PROSITE" id="PS50042">
    <property type="entry name" value="CNMP_BINDING_3"/>
    <property type="match status" value="1"/>
</dbReference>
<dbReference type="SMART" id="SM00387">
    <property type="entry name" value="HATPase_c"/>
    <property type="match status" value="1"/>
</dbReference>
<dbReference type="PANTHER" id="PTHR43065">
    <property type="entry name" value="SENSOR HISTIDINE KINASE"/>
    <property type="match status" value="1"/>
</dbReference>
<dbReference type="PROSITE" id="PS50109">
    <property type="entry name" value="HIS_KIN"/>
    <property type="match status" value="1"/>
</dbReference>
<evidence type="ECO:0000313" key="8">
    <source>
        <dbReference type="EMBL" id="PRX97106.1"/>
    </source>
</evidence>
<dbReference type="SUPFAM" id="SSF51206">
    <property type="entry name" value="cAMP-binding domain-like"/>
    <property type="match status" value="1"/>
</dbReference>
<keyword evidence="3 8" id="KW-0418">Kinase</keyword>
<dbReference type="OrthoDB" id="1931120at2"/>
<dbReference type="InterPro" id="IPR005467">
    <property type="entry name" value="His_kinase_dom"/>
</dbReference>
<feature type="domain" description="Histidine kinase" evidence="7">
    <location>
        <begin position="350"/>
        <end position="515"/>
    </location>
</feature>
<gene>
    <name evidence="8" type="ORF">CLV72_106142</name>
</gene>
<dbReference type="PANTHER" id="PTHR43065:SF48">
    <property type="entry name" value="HISTIDINE KINASE"/>
    <property type="match status" value="1"/>
</dbReference>
<dbReference type="Pfam" id="PF02518">
    <property type="entry name" value="HATPase_c"/>
    <property type="match status" value="1"/>
</dbReference>
<dbReference type="GO" id="GO:0000160">
    <property type="term" value="P:phosphorelay signal transduction system"/>
    <property type="evidence" value="ECO:0007669"/>
    <property type="project" value="UniProtKB-KW"/>
</dbReference>
<proteinExistence type="predicted"/>
<sequence length="515" mass="55024">MPSAGPHAAAAPSTAAGGAKAPPAAVDIERLRSVELFARLSDDNLRWLVEVGRPVHLDDGEVLFEDGERARYFYVLLRGQLVITKMRDGREELYGRHTADPPRPGGDGPADRRQDGPGPAAPADPPDGKPRAAHQFTGELPLLVDGDYLAKATASGRTELIAYDKPTFLELLGRCPTICAVLLPVLAWRIRDYEARAGHTTMLEGLGTLAAGLAHELNNPAAAIVRAAASLRDAVQDLSDQAARWGRLASPAERRVIDGFVRHLSAEPPAARDALEAAELTDEVVDWLDAQGFESADDIGAVLADSGASPDTLARIAESVRPDALEAALACAAQVLNARSLVDEITGAGRRIDALVRATRGYTDLDRAPEHDVDLHDALEATLTVLAPRLSGVRVQRRFGELPALPARPSELNQVWVHLITNAADAMGADGVLTITTSREGDCALVEIRDNGRGIPPELLPSLFQPFFTTKDIGKGTGLGLHLCRDIVSQRHGGSIEVSSVPGDTRFTVRLPLRH</sequence>
<dbReference type="InterPro" id="IPR004358">
    <property type="entry name" value="Sig_transdc_His_kin-like_C"/>
</dbReference>
<name>A0A2T0Q009_9ACTN</name>
<comment type="caution">
    <text evidence="8">The sequence shown here is derived from an EMBL/GenBank/DDBJ whole genome shotgun (WGS) entry which is preliminary data.</text>
</comment>
<evidence type="ECO:0000256" key="2">
    <source>
        <dbReference type="ARBA" id="ARBA00012438"/>
    </source>
</evidence>
<dbReference type="EMBL" id="PVZC01000006">
    <property type="protein sequence ID" value="PRX97106.1"/>
    <property type="molecule type" value="Genomic_DNA"/>
</dbReference>
<feature type="region of interest" description="Disordered" evidence="5">
    <location>
        <begin position="93"/>
        <end position="133"/>
    </location>
</feature>
<dbReference type="EC" id="2.7.13.3" evidence="2"/>
<evidence type="ECO:0000259" key="7">
    <source>
        <dbReference type="PROSITE" id="PS50109"/>
    </source>
</evidence>
<dbReference type="PRINTS" id="PR00344">
    <property type="entry name" value="BCTRLSENSOR"/>
</dbReference>
<accession>A0A2T0Q009</accession>
<feature type="region of interest" description="Disordered" evidence="5">
    <location>
        <begin position="1"/>
        <end position="20"/>
    </location>
</feature>
<evidence type="ECO:0000256" key="1">
    <source>
        <dbReference type="ARBA" id="ARBA00000085"/>
    </source>
</evidence>
<reference evidence="8 9" key="1">
    <citation type="submission" date="2018-03" db="EMBL/GenBank/DDBJ databases">
        <title>Genomic Encyclopedia of Archaeal and Bacterial Type Strains, Phase II (KMG-II): from individual species to whole genera.</title>
        <authorList>
            <person name="Goeker M."/>
        </authorList>
    </citation>
    <scope>NUCLEOTIDE SEQUENCE [LARGE SCALE GENOMIC DNA]</scope>
    <source>
        <strain evidence="8 9">DSM 45601</strain>
    </source>
</reference>
<keyword evidence="3 8" id="KW-0808">Transferase</keyword>
<dbReference type="SMART" id="SM00100">
    <property type="entry name" value="cNMP"/>
    <property type="match status" value="1"/>
</dbReference>
<dbReference type="GO" id="GO:0004673">
    <property type="term" value="F:protein histidine kinase activity"/>
    <property type="evidence" value="ECO:0007669"/>
    <property type="project" value="UniProtKB-EC"/>
</dbReference>
<dbReference type="InterPro" id="IPR036890">
    <property type="entry name" value="HATPase_C_sf"/>
</dbReference>
<dbReference type="CDD" id="cd00038">
    <property type="entry name" value="CAP_ED"/>
    <property type="match status" value="1"/>
</dbReference>
<evidence type="ECO:0000256" key="5">
    <source>
        <dbReference type="SAM" id="MobiDB-lite"/>
    </source>
</evidence>
<dbReference type="InterPro" id="IPR003594">
    <property type="entry name" value="HATPase_dom"/>
</dbReference>
<feature type="domain" description="Cyclic nucleotide-binding" evidence="6">
    <location>
        <begin position="36"/>
        <end position="178"/>
    </location>
</feature>
<keyword evidence="9" id="KW-1185">Reference proteome</keyword>
<comment type="catalytic activity">
    <reaction evidence="1">
        <text>ATP + protein L-histidine = ADP + protein N-phospho-L-histidine.</text>
        <dbReference type="EC" id="2.7.13.3"/>
    </reaction>
</comment>
<dbReference type="AlphaFoldDB" id="A0A2T0Q009"/>
<dbReference type="InterPro" id="IPR018490">
    <property type="entry name" value="cNMP-bd_dom_sf"/>
</dbReference>
<evidence type="ECO:0000256" key="3">
    <source>
        <dbReference type="ARBA" id="ARBA00022777"/>
    </source>
</evidence>
<dbReference type="Gene3D" id="2.60.120.10">
    <property type="entry name" value="Jelly Rolls"/>
    <property type="match status" value="1"/>
</dbReference>
<organism evidence="8 9">
    <name type="scientific">Allonocardiopsis opalescens</name>
    <dbReference type="NCBI Taxonomy" id="1144618"/>
    <lineage>
        <taxon>Bacteria</taxon>
        <taxon>Bacillati</taxon>
        <taxon>Actinomycetota</taxon>
        <taxon>Actinomycetes</taxon>
        <taxon>Streptosporangiales</taxon>
        <taxon>Allonocardiopsis</taxon>
    </lineage>
</organism>
<dbReference type="SUPFAM" id="SSF55874">
    <property type="entry name" value="ATPase domain of HSP90 chaperone/DNA topoisomerase II/histidine kinase"/>
    <property type="match status" value="1"/>
</dbReference>
<evidence type="ECO:0000256" key="4">
    <source>
        <dbReference type="ARBA" id="ARBA00023012"/>
    </source>
</evidence>
<dbReference type="InterPro" id="IPR014710">
    <property type="entry name" value="RmlC-like_jellyroll"/>
</dbReference>
<protein>
    <recommendedName>
        <fullName evidence="2">histidine kinase</fullName>
        <ecNumber evidence="2">2.7.13.3</ecNumber>
    </recommendedName>
</protein>
<evidence type="ECO:0000259" key="6">
    <source>
        <dbReference type="PROSITE" id="PS50042"/>
    </source>
</evidence>
<dbReference type="Gene3D" id="3.30.565.10">
    <property type="entry name" value="Histidine kinase-like ATPase, C-terminal domain"/>
    <property type="match status" value="1"/>
</dbReference>
<dbReference type="InterPro" id="IPR000595">
    <property type="entry name" value="cNMP-bd_dom"/>
</dbReference>
<dbReference type="Gene3D" id="1.10.287.130">
    <property type="match status" value="1"/>
</dbReference>
<keyword evidence="4" id="KW-0902">Two-component regulatory system</keyword>
<dbReference type="RefSeq" id="WP_106248845.1">
    <property type="nucleotide sequence ID" value="NZ_PVZC01000006.1"/>
</dbReference>
<dbReference type="Proteomes" id="UP000237846">
    <property type="component" value="Unassembled WGS sequence"/>
</dbReference>